<comment type="similarity">
    <text evidence="1">Belongs to the TolB family.</text>
</comment>
<dbReference type="RefSeq" id="WP_280998720.1">
    <property type="nucleotide sequence ID" value="NZ_CP069362.1"/>
</dbReference>
<reference evidence="2 3" key="1">
    <citation type="submission" date="2021-02" db="EMBL/GenBank/DDBJ databases">
        <title>Characterization of Marinitoga sp. nov. str. BP5-C20A.</title>
        <authorList>
            <person name="Erauso G."/>
            <person name="Postec A."/>
        </authorList>
    </citation>
    <scope>NUCLEOTIDE SEQUENCE [LARGE SCALE GENOMIC DNA]</scope>
    <source>
        <strain evidence="2 3">BP5-C20A</strain>
    </source>
</reference>
<protein>
    <submittedName>
        <fullName evidence="2">PD40 domain-containing protein</fullName>
    </submittedName>
</protein>
<name>A0ABY8PQ99_9BACT</name>
<dbReference type="PANTHER" id="PTHR36842">
    <property type="entry name" value="PROTEIN TOLB HOMOLOG"/>
    <property type="match status" value="1"/>
</dbReference>
<accession>A0ABY8PQ99</accession>
<evidence type="ECO:0000256" key="1">
    <source>
        <dbReference type="ARBA" id="ARBA00009820"/>
    </source>
</evidence>
<dbReference type="InterPro" id="IPR011042">
    <property type="entry name" value="6-blade_b-propeller_TolB-like"/>
</dbReference>
<dbReference type="Pfam" id="PF07676">
    <property type="entry name" value="PD40"/>
    <property type="match status" value="1"/>
</dbReference>
<dbReference type="Gene3D" id="2.120.10.30">
    <property type="entry name" value="TolB, C-terminal domain"/>
    <property type="match status" value="1"/>
</dbReference>
<dbReference type="PANTHER" id="PTHR36842:SF1">
    <property type="entry name" value="PROTEIN TOLB"/>
    <property type="match status" value="1"/>
</dbReference>
<dbReference type="SUPFAM" id="SSF69304">
    <property type="entry name" value="Tricorn protease N-terminal domain"/>
    <property type="match status" value="1"/>
</dbReference>
<gene>
    <name evidence="2" type="ORF">JRV97_10650</name>
</gene>
<sequence>MKKIFIFLFLILVIVNFSQIGIKKENILLKKNSDSWIVDQIIDEFESKLSYSYNVYKYNKKNILNLNYDVEIDFTEDSSKNNIRILATFDGTRIDLTEKIKNNKDWIKIFSTKVLEKISFKRLKYSKNWNFLQLTFWDGIDEYPMISPDKNKIIFISDRYIGNRNVWGYNLIENKYINIPLNFSSEYFPNITEDGSYVFQSSLYGKWDVLIYNPENEEVKRISDDSYNAYTPYYYKGNIYFSAEERNGESWTEIYKYNIKENKIDKITSLKNTFKFRPTLWKNKIIFQMINPRSGQNDICTIENHNIKTIISSDLNEVDPFGFGNYIIYSKPKDGYYRITLYDTENNKENPLTINISDDAFYPSAYDNIILFSLYYKNGEPDIFAIRLSK</sequence>
<proteinExistence type="inferred from homology"/>
<organism evidence="2 3">
    <name type="scientific">Marinitoga aeolica</name>
    <dbReference type="NCBI Taxonomy" id="2809031"/>
    <lineage>
        <taxon>Bacteria</taxon>
        <taxon>Thermotogati</taxon>
        <taxon>Thermotogota</taxon>
        <taxon>Thermotogae</taxon>
        <taxon>Petrotogales</taxon>
        <taxon>Petrotogaceae</taxon>
        <taxon>Marinitoga</taxon>
    </lineage>
</organism>
<dbReference type="InterPro" id="IPR011659">
    <property type="entry name" value="WD40"/>
</dbReference>
<dbReference type="Proteomes" id="UP001232493">
    <property type="component" value="Chromosome"/>
</dbReference>
<evidence type="ECO:0000313" key="2">
    <source>
        <dbReference type="EMBL" id="WGS64799.1"/>
    </source>
</evidence>
<keyword evidence="3" id="KW-1185">Reference proteome</keyword>
<dbReference type="EMBL" id="CP069362">
    <property type="protein sequence ID" value="WGS64799.1"/>
    <property type="molecule type" value="Genomic_DNA"/>
</dbReference>
<evidence type="ECO:0000313" key="3">
    <source>
        <dbReference type="Proteomes" id="UP001232493"/>
    </source>
</evidence>